<accession>A0A1K1LBC2</accession>
<dbReference type="EMBL" id="LT630450">
    <property type="protein sequence ID" value="SFV72010.1"/>
    <property type="molecule type" value="Genomic_DNA"/>
</dbReference>
<protein>
    <submittedName>
        <fullName evidence="1">Uncharacterized protein</fullName>
    </submittedName>
</protein>
<evidence type="ECO:0000313" key="1">
    <source>
        <dbReference type="EMBL" id="SFV72010.1"/>
    </source>
</evidence>
<name>A0A1K1LBC2_9BACT</name>
<dbReference type="AlphaFoldDB" id="A0A1K1LBC2"/>
<sequence>MRTCFHLYSIRAGQKLRKEGGRSPAGFFPFLLTLNPGLPCR</sequence>
<dbReference type="KEGG" id="dpg:DESPIGER_0108"/>
<evidence type="ECO:0000313" key="2">
    <source>
        <dbReference type="Proteomes" id="UP000186323"/>
    </source>
</evidence>
<reference evidence="2" key="1">
    <citation type="submission" date="2016-10" db="EMBL/GenBank/DDBJ databases">
        <authorList>
            <person name="Wegmann U."/>
        </authorList>
    </citation>
    <scope>NUCLEOTIDE SEQUENCE [LARGE SCALE GENOMIC DNA]</scope>
</reference>
<keyword evidence="2" id="KW-1185">Reference proteome</keyword>
<dbReference type="Proteomes" id="UP000186323">
    <property type="component" value="Chromosome I"/>
</dbReference>
<proteinExistence type="predicted"/>
<organism evidence="1 2">
    <name type="scientific">Desulfovibrio piger</name>
    <dbReference type="NCBI Taxonomy" id="901"/>
    <lineage>
        <taxon>Bacteria</taxon>
        <taxon>Pseudomonadati</taxon>
        <taxon>Thermodesulfobacteriota</taxon>
        <taxon>Desulfovibrionia</taxon>
        <taxon>Desulfovibrionales</taxon>
        <taxon>Desulfovibrionaceae</taxon>
        <taxon>Desulfovibrio</taxon>
    </lineage>
</organism>
<gene>
    <name evidence="1" type="ORF">DESPIGER_0108</name>
</gene>